<sequence length="255" mass="27205">MSKSPLWATLMLAVVAGCASPPAAQAGPAPVIQPVVLEEIPHDPGAFTQGFEISGPVLYEGTGLAGQSQLRRLDPATGEVARAVAIPGGYFGEGITVVGDRIWQLTYQDEIAVEWDKESLTPVREVPLPGEGWGLCYDGNRLIRSDGTNRLQFLDPDTLAETGSVEVTGDSGVVKGLNELECVDGQVWANVWPTDTIVRIAPDTGTVTLVVDAAPLRERGIPPTAQVLNGIAHVQGSEFLLTGKDWPKTFRVELR</sequence>
<dbReference type="RefSeq" id="WP_083146846.1">
    <property type="nucleotide sequence ID" value="NZ_MVID01000047.1"/>
</dbReference>
<feature type="chain" id="PRO_5016911441" evidence="1">
    <location>
        <begin position="27"/>
        <end position="255"/>
    </location>
</feature>
<dbReference type="AlphaFoldDB" id="A0A375YCV7"/>
<dbReference type="SUPFAM" id="SSF63825">
    <property type="entry name" value="YWTD domain"/>
    <property type="match status" value="1"/>
</dbReference>
<evidence type="ECO:0000313" key="2">
    <source>
        <dbReference type="EMBL" id="SRX78957.1"/>
    </source>
</evidence>
<feature type="signal peptide" evidence="1">
    <location>
        <begin position="1"/>
        <end position="26"/>
    </location>
</feature>
<protein>
    <submittedName>
        <fullName evidence="2">Glutamine cyclotransferase [Pseudonocardia dioxanivorans]</fullName>
    </submittedName>
</protein>
<keyword evidence="2" id="KW-0808">Transferase</keyword>
<dbReference type="InterPro" id="IPR007788">
    <property type="entry name" value="QCT"/>
</dbReference>
<dbReference type="STRING" id="39692.BST38_28300"/>
<dbReference type="PANTHER" id="PTHR31270:SF1">
    <property type="entry name" value="GLUTAMINYL-PEPTIDE CYCLOTRANSFERASE"/>
    <property type="match status" value="1"/>
</dbReference>
<accession>A0A375YCV7</accession>
<dbReference type="Gene3D" id="2.130.10.10">
    <property type="entry name" value="YVTN repeat-like/Quinoprotein amine dehydrogenase"/>
    <property type="match status" value="1"/>
</dbReference>
<dbReference type="PANTHER" id="PTHR31270">
    <property type="entry name" value="GLUTAMINYL-PEPTIDE CYCLOTRANSFERASE"/>
    <property type="match status" value="1"/>
</dbReference>
<keyword evidence="1" id="KW-0732">Signal</keyword>
<evidence type="ECO:0000313" key="3">
    <source>
        <dbReference type="Proteomes" id="UP000252008"/>
    </source>
</evidence>
<dbReference type="PROSITE" id="PS51257">
    <property type="entry name" value="PROKAR_LIPOPROTEIN"/>
    <property type="match status" value="1"/>
</dbReference>
<reference evidence="2 3" key="1">
    <citation type="submission" date="2018-05" db="EMBL/GenBank/DDBJ databases">
        <authorList>
            <consortium name="IHU Genomes"/>
        </authorList>
    </citation>
    <scope>NUCLEOTIDE SEQUENCE [LARGE SCALE GENOMIC DNA]</scope>
    <source>
        <strain evidence="2 3">P7335</strain>
    </source>
</reference>
<dbReference type="Proteomes" id="UP000252008">
    <property type="component" value="Unassembled WGS sequence"/>
</dbReference>
<gene>
    <name evidence="2" type="ORF">MPP7335_00690</name>
</gene>
<evidence type="ECO:0000256" key="1">
    <source>
        <dbReference type="SAM" id="SignalP"/>
    </source>
</evidence>
<organism evidence="2 3">
    <name type="scientific">Mycolicibacterium parafortuitum</name>
    <name type="common">Mycobacterium parafortuitum</name>
    <dbReference type="NCBI Taxonomy" id="39692"/>
    <lineage>
        <taxon>Bacteria</taxon>
        <taxon>Bacillati</taxon>
        <taxon>Actinomycetota</taxon>
        <taxon>Actinomycetes</taxon>
        <taxon>Mycobacteriales</taxon>
        <taxon>Mycobacteriaceae</taxon>
        <taxon>Mycolicibacterium</taxon>
    </lineage>
</organism>
<name>A0A375YCV7_MYCPF</name>
<proteinExistence type="predicted"/>
<dbReference type="Pfam" id="PF05096">
    <property type="entry name" value="Glu_cyclase_2"/>
    <property type="match status" value="1"/>
</dbReference>
<dbReference type="InterPro" id="IPR015943">
    <property type="entry name" value="WD40/YVTN_repeat-like_dom_sf"/>
</dbReference>
<keyword evidence="3" id="KW-1185">Reference proteome</keyword>
<dbReference type="GO" id="GO:0016603">
    <property type="term" value="F:glutaminyl-peptide cyclotransferase activity"/>
    <property type="evidence" value="ECO:0007669"/>
    <property type="project" value="InterPro"/>
</dbReference>
<dbReference type="EMBL" id="UEGS01000001">
    <property type="protein sequence ID" value="SRX78957.1"/>
    <property type="molecule type" value="Genomic_DNA"/>
</dbReference>